<dbReference type="Proteomes" id="UP000076871">
    <property type="component" value="Unassembled WGS sequence"/>
</dbReference>
<dbReference type="EMBL" id="KV427632">
    <property type="protein sequence ID" value="KZT05171.1"/>
    <property type="molecule type" value="Genomic_DNA"/>
</dbReference>
<dbReference type="OrthoDB" id="3228777at2759"/>
<feature type="compositionally biased region" description="Basic residues" evidence="1">
    <location>
        <begin position="252"/>
        <end position="266"/>
    </location>
</feature>
<evidence type="ECO:0000256" key="1">
    <source>
        <dbReference type="SAM" id="MobiDB-lite"/>
    </source>
</evidence>
<feature type="compositionally biased region" description="Polar residues" evidence="1">
    <location>
        <begin position="1"/>
        <end position="24"/>
    </location>
</feature>
<evidence type="ECO:0000313" key="2">
    <source>
        <dbReference type="EMBL" id="KZT05171.1"/>
    </source>
</evidence>
<evidence type="ECO:0000313" key="3">
    <source>
        <dbReference type="Proteomes" id="UP000076871"/>
    </source>
</evidence>
<dbReference type="RefSeq" id="XP_040762911.1">
    <property type="nucleotide sequence ID" value="XM_040914518.1"/>
</dbReference>
<protein>
    <submittedName>
        <fullName evidence="2">Uncharacterized protein</fullName>
    </submittedName>
</protein>
<keyword evidence="3" id="KW-1185">Reference proteome</keyword>
<accession>A0A165DLZ2</accession>
<name>A0A165DLZ2_9APHY</name>
<feature type="region of interest" description="Disordered" evidence="1">
    <location>
        <begin position="251"/>
        <end position="280"/>
    </location>
</feature>
<dbReference type="AlphaFoldDB" id="A0A165DLZ2"/>
<dbReference type="InParanoid" id="A0A165DLZ2"/>
<feature type="region of interest" description="Disordered" evidence="1">
    <location>
        <begin position="1"/>
        <end position="101"/>
    </location>
</feature>
<dbReference type="STRING" id="1314785.A0A165DLZ2"/>
<feature type="compositionally biased region" description="Polar residues" evidence="1">
    <location>
        <begin position="308"/>
        <end position="326"/>
    </location>
</feature>
<organism evidence="2 3">
    <name type="scientific">Laetiporus sulphureus 93-53</name>
    <dbReference type="NCBI Taxonomy" id="1314785"/>
    <lineage>
        <taxon>Eukaryota</taxon>
        <taxon>Fungi</taxon>
        <taxon>Dikarya</taxon>
        <taxon>Basidiomycota</taxon>
        <taxon>Agaricomycotina</taxon>
        <taxon>Agaricomycetes</taxon>
        <taxon>Polyporales</taxon>
        <taxon>Laetiporus</taxon>
    </lineage>
</organism>
<reference evidence="2 3" key="1">
    <citation type="journal article" date="2016" name="Mol. Biol. Evol.">
        <title>Comparative Genomics of Early-Diverging Mushroom-Forming Fungi Provides Insights into the Origins of Lignocellulose Decay Capabilities.</title>
        <authorList>
            <person name="Nagy L.G."/>
            <person name="Riley R."/>
            <person name="Tritt A."/>
            <person name="Adam C."/>
            <person name="Daum C."/>
            <person name="Floudas D."/>
            <person name="Sun H."/>
            <person name="Yadav J.S."/>
            <person name="Pangilinan J."/>
            <person name="Larsson K.H."/>
            <person name="Matsuura K."/>
            <person name="Barry K."/>
            <person name="Labutti K."/>
            <person name="Kuo R."/>
            <person name="Ohm R.A."/>
            <person name="Bhattacharya S.S."/>
            <person name="Shirouzu T."/>
            <person name="Yoshinaga Y."/>
            <person name="Martin F.M."/>
            <person name="Grigoriev I.V."/>
            <person name="Hibbett D.S."/>
        </authorList>
    </citation>
    <scope>NUCLEOTIDE SEQUENCE [LARGE SCALE GENOMIC DNA]</scope>
    <source>
        <strain evidence="2 3">93-53</strain>
    </source>
</reference>
<dbReference type="GeneID" id="63831545"/>
<feature type="region of interest" description="Disordered" evidence="1">
    <location>
        <begin position="169"/>
        <end position="225"/>
    </location>
</feature>
<gene>
    <name evidence="2" type="ORF">LAESUDRAFT_813763</name>
</gene>
<proteinExistence type="predicted"/>
<feature type="region of interest" description="Disordered" evidence="1">
    <location>
        <begin position="296"/>
        <end position="330"/>
    </location>
</feature>
<sequence length="727" mass="77956">MSQIGHNTSTAMGAVPTSTSNDSFATPDADVSQPPDRAGFPSYKPPRKPSFRLRETFSQQARPFASRPSHAQAGIKASTSVPNLRERVPGSTPVPASLPKGRQRWLSPETWCDAIILPRPRFAAHIDPDGKSRRIVSPPPSPLLPAEVPDYLLPSRAASALQNCSRGYSAPSDLAPTGLQKAKSAVPLASVSESPTAGPSRAAQVGTDRSRRGGDETALAGPSIARAPRPKSFVLDDFALPSPVPSLQKFSKTNKRMRSFSRKRAKSGAGAHGHRDAHDGRTSALSALAGRTMLGSQARPPKVHVSLRPSQSQTFRPSEEYGTSTGPRPHTLARALEFRRDDRLVAQPDGRVVPASATAARRAYAYTLALARKSALRLVRTAASTAATFCGFTSAERVLDAEKEEHRVMASPVEKAASAERLEGALRRDDTRVIRLQDQARKDEHSCQGDTEGVVLITPASPSDDHVAHFAATGGIVMGQNGPAGLSPVPSAGSYSGEGIGIAISTPTPSDEEARRRRVGHEHVRMPTHPYARGAAYAYRTYPSVDDGRNVSEAHTHRSTDIADEDYRRQRQPVLVHPYAPYAQVAKPHSSALPRAAISPQLLVSSSGTDEGQEVEFSPNQSLYAEITPGYIREIKPEDIRYSPFTPIDPAKGEYEQVASNGAKLTSSPRAHLYGPQSKRTSEWGLADALAQTLVDRGSIDSGLGISDGRDYGTHSELGAYLYTGSC</sequence>